<dbReference type="EMBL" id="VSSQ01017375">
    <property type="protein sequence ID" value="MPM59611.1"/>
    <property type="molecule type" value="Genomic_DNA"/>
</dbReference>
<dbReference type="PROSITE" id="PS51257">
    <property type="entry name" value="PROKAR_LIPOPROTEIN"/>
    <property type="match status" value="1"/>
</dbReference>
<dbReference type="AlphaFoldDB" id="A0A645B4T1"/>
<protein>
    <submittedName>
        <fullName evidence="1">Uncharacterized protein</fullName>
    </submittedName>
</protein>
<name>A0A645B4T1_9ZZZZ</name>
<reference evidence="1" key="1">
    <citation type="submission" date="2019-08" db="EMBL/GenBank/DDBJ databases">
        <authorList>
            <person name="Kucharzyk K."/>
            <person name="Murdoch R.W."/>
            <person name="Higgins S."/>
            <person name="Loffler F."/>
        </authorList>
    </citation>
    <scope>NUCLEOTIDE SEQUENCE</scope>
</reference>
<proteinExistence type="predicted"/>
<sequence length="36" mass="3769">MKRAYVSLSILSMLVLALVLAGCEESIENADTGLSA</sequence>
<accession>A0A645B4T1</accession>
<evidence type="ECO:0000313" key="1">
    <source>
        <dbReference type="EMBL" id="MPM59611.1"/>
    </source>
</evidence>
<organism evidence="1">
    <name type="scientific">bioreactor metagenome</name>
    <dbReference type="NCBI Taxonomy" id="1076179"/>
    <lineage>
        <taxon>unclassified sequences</taxon>
        <taxon>metagenomes</taxon>
        <taxon>ecological metagenomes</taxon>
    </lineage>
</organism>
<gene>
    <name evidence="1" type="ORF">SDC9_106456</name>
</gene>
<comment type="caution">
    <text evidence="1">The sequence shown here is derived from an EMBL/GenBank/DDBJ whole genome shotgun (WGS) entry which is preliminary data.</text>
</comment>